<dbReference type="InterPro" id="IPR036412">
    <property type="entry name" value="HAD-like_sf"/>
</dbReference>
<dbReference type="InterPro" id="IPR006379">
    <property type="entry name" value="HAD-SF_hydro_IIB"/>
</dbReference>
<evidence type="ECO:0000256" key="1">
    <source>
        <dbReference type="ARBA" id="ARBA00006330"/>
    </source>
</evidence>
<dbReference type="InterPro" id="IPR001830">
    <property type="entry name" value="Glyco_trans_20"/>
</dbReference>
<dbReference type="NCBIfam" id="NF011071">
    <property type="entry name" value="PRK14501.1"/>
    <property type="match status" value="1"/>
</dbReference>
<dbReference type="SUPFAM" id="SSF53756">
    <property type="entry name" value="UDP-Glycosyltransferase/glycogen phosphorylase"/>
    <property type="match status" value="1"/>
</dbReference>
<dbReference type="Gene3D" id="3.40.50.1000">
    <property type="entry name" value="HAD superfamily/HAD-like"/>
    <property type="match status" value="1"/>
</dbReference>
<dbReference type="CDD" id="cd03788">
    <property type="entry name" value="GT20_TPS"/>
    <property type="match status" value="1"/>
</dbReference>
<evidence type="ECO:0000313" key="3">
    <source>
        <dbReference type="EMBL" id="GAL84888.1"/>
    </source>
</evidence>
<sequence length="688" mass="80277">MNSIWIGWAGFHPEDFSEKQDELKSKLSDQNLFPIFLEKDDVEQFYEGFSNTTLWPLFHYFPKYTSCHEEQWEVYKKVNQTFCDEILKHANEDDFIWIHDYHLLLLPGLLREKLPKAKIAFFQHIPFPSYEIFRILPWREEILKGIIGADLIGFHTNDDVKHFLTSVQRILGLENKMGVIRSEDRLFKVDAFPLGIDYDKFQELALAKTTERQVGLYRKQFHDVKLILSIDRLDYSKGIPERLKAFDYFLEKNPEFREKVSLLMIVVPSREKVQLYKNLKTEIDELVGNITSKYRTVNWNPVLYFYRAYPLQSLSAFYNLCDVALITPLRDGMNLVCKEYVASRHDGTGSLILSEMAGAAKELSEAIIINPYNIQESAEAIKTALCLPFDEQKRRISDMQLLLKKYDVINWTTVFLNSLEEIKQKQAEMAMKKVSKQIRDKIVTDFISAQKRILFLDYDGTLVSFQNRPEQASPDEELKDMIRKLCEISNLTVVIISGRDKATLEKWFGNFKLDIVAEHGFWIKKGRKWKAMIQLQNEWKIQLLEILTRFVGKTPGSFIEEKDHSLVWHYRKADTDLSNTRKKELLDYLQYLTTNMGLSVLEGNKVVEIKSSLINKGRAVKRYLKSNYDFIFAAGDDWTDEDMFKVMPEHAHTIKIGYSLSAAKYSMPEHFRGTDIGIRGFLAEFASS</sequence>
<dbReference type="Pfam" id="PF02358">
    <property type="entry name" value="Trehalose_PPase"/>
    <property type="match status" value="1"/>
</dbReference>
<dbReference type="CDD" id="cd01627">
    <property type="entry name" value="HAD_TPP"/>
    <property type="match status" value="1"/>
</dbReference>
<dbReference type="GO" id="GO:0005829">
    <property type="term" value="C:cytosol"/>
    <property type="evidence" value="ECO:0007669"/>
    <property type="project" value="TreeGrafter"/>
</dbReference>
<comment type="caution">
    <text evidence="3">The sequence shown here is derived from an EMBL/GenBank/DDBJ whole genome shotgun (WGS) entry which is preliminary data.</text>
</comment>
<evidence type="ECO:0000313" key="4">
    <source>
        <dbReference type="Proteomes" id="UP000030185"/>
    </source>
</evidence>
<gene>
    <name evidence="3" type="ORF">MYP_2116</name>
</gene>
<dbReference type="InterPro" id="IPR003337">
    <property type="entry name" value="Trehalose_PPase"/>
</dbReference>
<reference evidence="3 4" key="1">
    <citation type="submission" date="2014-09" db="EMBL/GenBank/DDBJ databases">
        <title>Sporocytophaga myxococcoides PG-01 genome sequencing.</title>
        <authorList>
            <person name="Liu L."/>
            <person name="Gao P.J."/>
            <person name="Chen G.J."/>
            <person name="Wang L.S."/>
        </authorList>
    </citation>
    <scope>NUCLEOTIDE SEQUENCE [LARGE SCALE GENOMIC DNA]</scope>
    <source>
        <strain evidence="3 4">PG-01</strain>
    </source>
</reference>
<dbReference type="EMBL" id="BBLT01000003">
    <property type="protein sequence ID" value="GAL84888.1"/>
    <property type="molecule type" value="Genomic_DNA"/>
</dbReference>
<dbReference type="AlphaFoldDB" id="A0A098LFK3"/>
<proteinExistence type="inferred from homology"/>
<evidence type="ECO:0000256" key="2">
    <source>
        <dbReference type="ARBA" id="ARBA00008799"/>
    </source>
</evidence>
<dbReference type="Gene3D" id="3.30.70.1020">
    <property type="entry name" value="Trehalose-6-phosphate phosphatase related protein, domain 2"/>
    <property type="match status" value="1"/>
</dbReference>
<dbReference type="SUPFAM" id="SSF56784">
    <property type="entry name" value="HAD-like"/>
    <property type="match status" value="1"/>
</dbReference>
<organism evidence="3 4">
    <name type="scientific">Sporocytophaga myxococcoides</name>
    <dbReference type="NCBI Taxonomy" id="153721"/>
    <lineage>
        <taxon>Bacteria</taxon>
        <taxon>Pseudomonadati</taxon>
        <taxon>Bacteroidota</taxon>
        <taxon>Cytophagia</taxon>
        <taxon>Cytophagales</taxon>
        <taxon>Cytophagaceae</taxon>
        <taxon>Sporocytophaga</taxon>
    </lineage>
</organism>
<dbReference type="eggNOG" id="COG1877">
    <property type="taxonomic scope" value="Bacteria"/>
</dbReference>
<dbReference type="Proteomes" id="UP000030185">
    <property type="component" value="Unassembled WGS sequence"/>
</dbReference>
<dbReference type="PANTHER" id="PTHR10788">
    <property type="entry name" value="TREHALOSE-6-PHOSPHATE SYNTHASE"/>
    <property type="match status" value="1"/>
</dbReference>
<dbReference type="Gene3D" id="3.40.50.2000">
    <property type="entry name" value="Glycogen Phosphorylase B"/>
    <property type="match status" value="2"/>
</dbReference>
<dbReference type="NCBIfam" id="TIGR01484">
    <property type="entry name" value="HAD-SF-IIB"/>
    <property type="match status" value="1"/>
</dbReference>
<keyword evidence="4" id="KW-1185">Reference proteome</keyword>
<dbReference type="GO" id="GO:0005992">
    <property type="term" value="P:trehalose biosynthetic process"/>
    <property type="evidence" value="ECO:0007669"/>
    <property type="project" value="InterPro"/>
</dbReference>
<name>A0A098LFK3_9BACT</name>
<dbReference type="eggNOG" id="COG0380">
    <property type="taxonomic scope" value="Bacteria"/>
</dbReference>
<dbReference type="GO" id="GO:0004805">
    <property type="term" value="F:trehalose-phosphatase activity"/>
    <property type="evidence" value="ECO:0007669"/>
    <property type="project" value="TreeGrafter"/>
</dbReference>
<comment type="similarity">
    <text evidence="1">In the C-terminal section; belongs to the trehalose phosphatase family.</text>
</comment>
<dbReference type="PANTHER" id="PTHR10788:SF106">
    <property type="entry name" value="BCDNA.GH08860"/>
    <property type="match status" value="1"/>
</dbReference>
<protein>
    <submittedName>
        <fullName evidence="3">Transcriptional antiterminator</fullName>
    </submittedName>
</protein>
<dbReference type="Pfam" id="PF00982">
    <property type="entry name" value="Glyco_transf_20"/>
    <property type="match status" value="1"/>
</dbReference>
<dbReference type="NCBIfam" id="TIGR00685">
    <property type="entry name" value="T6PP"/>
    <property type="match status" value="1"/>
</dbReference>
<dbReference type="InterPro" id="IPR023214">
    <property type="entry name" value="HAD_sf"/>
</dbReference>
<accession>A0A098LFK3</accession>
<comment type="similarity">
    <text evidence="2">Belongs to the glycosyltransferase 20 family.</text>
</comment>
<dbReference type="GO" id="GO:0003825">
    <property type="term" value="F:alpha,alpha-trehalose-phosphate synthase (UDP-forming) activity"/>
    <property type="evidence" value="ECO:0007669"/>
    <property type="project" value="TreeGrafter"/>
</dbReference>
<dbReference type="STRING" id="153721.MYP_2116"/>